<evidence type="ECO:0000313" key="10">
    <source>
        <dbReference type="EMBL" id="OHX63802.1"/>
    </source>
</evidence>
<evidence type="ECO:0000256" key="5">
    <source>
        <dbReference type="ARBA" id="ARBA00023136"/>
    </source>
</evidence>
<reference evidence="10 11" key="1">
    <citation type="journal article" date="2012" name="Int. J. Syst. Evol. Microbiol.">
        <title>Flammeovirga pacifica sp. nov., isolated from deep-sea sediment.</title>
        <authorList>
            <person name="Xu H."/>
            <person name="Fu Y."/>
            <person name="Yang N."/>
            <person name="Ding Z."/>
            <person name="Lai Q."/>
            <person name="Zeng R."/>
        </authorList>
    </citation>
    <scope>NUCLEOTIDE SEQUENCE [LARGE SCALE GENOMIC DNA]</scope>
    <source>
        <strain evidence="11">DSM 24597 / LMG 26175 / WPAGA1</strain>
    </source>
</reference>
<dbReference type="OrthoDB" id="9768177at2"/>
<dbReference type="NCBIfam" id="TIGR04057">
    <property type="entry name" value="SusC_RagA_signa"/>
    <property type="match status" value="1"/>
</dbReference>
<feature type="region of interest" description="Disordered" evidence="8">
    <location>
        <begin position="420"/>
        <end position="439"/>
    </location>
</feature>
<keyword evidence="2 7" id="KW-0813">Transport</keyword>
<dbReference type="Gene3D" id="2.170.130.10">
    <property type="entry name" value="TonB-dependent receptor, plug domain"/>
    <property type="match status" value="1"/>
</dbReference>
<evidence type="ECO:0000259" key="9">
    <source>
        <dbReference type="Pfam" id="PF07715"/>
    </source>
</evidence>
<evidence type="ECO:0000256" key="4">
    <source>
        <dbReference type="ARBA" id="ARBA00022692"/>
    </source>
</evidence>
<keyword evidence="6 7" id="KW-0998">Cell outer membrane</keyword>
<comment type="caution">
    <text evidence="10">The sequence shown here is derived from an EMBL/GenBank/DDBJ whole genome shotgun (WGS) entry which is preliminary data.</text>
</comment>
<dbReference type="InterPro" id="IPR039426">
    <property type="entry name" value="TonB-dep_rcpt-like"/>
</dbReference>
<evidence type="ECO:0000256" key="1">
    <source>
        <dbReference type="ARBA" id="ARBA00004571"/>
    </source>
</evidence>
<dbReference type="InterPro" id="IPR023996">
    <property type="entry name" value="TonB-dep_OMP_SusC/RagA"/>
</dbReference>
<feature type="compositionally biased region" description="Acidic residues" evidence="8">
    <location>
        <begin position="428"/>
        <end position="437"/>
    </location>
</feature>
<evidence type="ECO:0000256" key="3">
    <source>
        <dbReference type="ARBA" id="ARBA00022452"/>
    </source>
</evidence>
<sequence>MKIILQLLFTVLLIGTVLPSYGQDKATIISGTILDENESPLPGVTITIKGTSKGIISDVNGSFKLDVMNTDVLVFSSIGNETQEITVGTQTTLSVTMKPSLEQLEEVVVIGYGTQKRKDITGAISSVAAKEITSSGLGTVENALLGKVAGVVVSATDNAPGAGLDIKIRGTNSINASSAPLYVIDGFPIEGELDAGAQGESTAQSPLSSIDPNDIESIDILKDASATAIYGARGGNGVIIITTKSGTGERANLSFSMQHGVQEMIRKYDINNSAQYAKLRHHRFFPYAARMDSVSMDDPNYKWWDYETLAADTTDTDWVDAITRMGKTQNYNLSLSGGNQTANYLASVGYYKNEGILKNTDFERYTANFKVTSSPTDWAMLSFNTRFAYTRNNGAVTTNSQGTAQGAGVLQQAFRASPMKDIDSSSANDDEEDETVEDGIIGNPLHNLEYLDMLRTGIQSTSNASINLTPAKGLKITILGGLNYVTNDLKYFAPTNTSWGQLANGLGRINDHKRYSWLNENTISYSIDVANDHSFSVLAGYTIQTDNRASTYMEASNFSESVQQLGYNNMQAGEIFSAPISYAEDYALMSYLSRFNYSFRDKYLLTATFRADGSSKFAENKKWGYFPSLAVGWKIHNEKFLRNSGIFNELKLRAGWGETGNPNIKPYQSIADYATTKYNYGTTPVTGIYPTRTSNANLRWETSVQSNVGIDIALKKLPISISVDAYQKLTNDLLLNADIPSSMGFSSYLYNSGQVENKGLEVMVNVTPIHKKFKWDIGFNIAFNRNKILDLGDLNSAAWIDVPNTRSYSTAILSEGDMIGLWYGYETDGLWQQSDFTWNGTEYELKSLGEDEDGNLIYPAASANVQPGQWKYKDTNGDGQITADDRTIIGRSQPLHSGGLNNSFQYKGFDLSVFLDWSYGREVYNANNRFAIEKNISLNVDYWLPIQYELDENGMETDVVLDPGNPNGRYPGLSAGDPYGETHDGYMEDGSYIRIRNISLGYTFNKEFLKKLRMSNLRIYTNVANVHTFTNYSGYDPNINSNNMGGLRPGFDLGSYPLSRTYMIGLNANF</sequence>
<evidence type="ECO:0000256" key="7">
    <source>
        <dbReference type="PROSITE-ProRule" id="PRU01360"/>
    </source>
</evidence>
<evidence type="ECO:0000256" key="8">
    <source>
        <dbReference type="SAM" id="MobiDB-lite"/>
    </source>
</evidence>
<dbReference type="Pfam" id="PF13715">
    <property type="entry name" value="CarbopepD_reg_2"/>
    <property type="match status" value="1"/>
</dbReference>
<dbReference type="AlphaFoldDB" id="A0A1S1YRZ6"/>
<keyword evidence="4 7" id="KW-0812">Transmembrane</keyword>
<dbReference type="Gene3D" id="2.60.40.1120">
    <property type="entry name" value="Carboxypeptidase-like, regulatory domain"/>
    <property type="match status" value="1"/>
</dbReference>
<organism evidence="10 11">
    <name type="scientific">Flammeovirga pacifica</name>
    <dbReference type="NCBI Taxonomy" id="915059"/>
    <lineage>
        <taxon>Bacteria</taxon>
        <taxon>Pseudomonadati</taxon>
        <taxon>Bacteroidota</taxon>
        <taxon>Cytophagia</taxon>
        <taxon>Cytophagales</taxon>
        <taxon>Flammeovirgaceae</taxon>
        <taxon>Flammeovirga</taxon>
    </lineage>
</organism>
<protein>
    <recommendedName>
        <fullName evidence="9">TonB-dependent receptor plug domain-containing protein</fullName>
    </recommendedName>
</protein>
<dbReference type="STRING" id="915059.NH26_24725"/>
<keyword evidence="5 7" id="KW-0472">Membrane</keyword>
<feature type="domain" description="TonB-dependent receptor plug" evidence="9">
    <location>
        <begin position="117"/>
        <end position="238"/>
    </location>
</feature>
<dbReference type="Proteomes" id="UP000179797">
    <property type="component" value="Unassembled WGS sequence"/>
</dbReference>
<accession>A0A1S1YRZ6</accession>
<dbReference type="InterPro" id="IPR012910">
    <property type="entry name" value="Plug_dom"/>
</dbReference>
<dbReference type="RefSeq" id="WP_044228798.1">
    <property type="nucleotide sequence ID" value="NZ_JRYR02000003.1"/>
</dbReference>
<keyword evidence="3 7" id="KW-1134">Transmembrane beta strand</keyword>
<keyword evidence="11" id="KW-1185">Reference proteome</keyword>
<evidence type="ECO:0000256" key="6">
    <source>
        <dbReference type="ARBA" id="ARBA00023237"/>
    </source>
</evidence>
<dbReference type="InterPro" id="IPR008969">
    <property type="entry name" value="CarboxyPept-like_regulatory"/>
</dbReference>
<dbReference type="Gene3D" id="2.40.170.20">
    <property type="entry name" value="TonB-dependent receptor, beta-barrel domain"/>
    <property type="match status" value="1"/>
</dbReference>
<dbReference type="GO" id="GO:0009279">
    <property type="term" value="C:cell outer membrane"/>
    <property type="evidence" value="ECO:0007669"/>
    <property type="project" value="UniProtKB-SubCell"/>
</dbReference>
<dbReference type="InterPro" id="IPR037066">
    <property type="entry name" value="Plug_dom_sf"/>
</dbReference>
<evidence type="ECO:0000313" key="11">
    <source>
        <dbReference type="Proteomes" id="UP000179797"/>
    </source>
</evidence>
<comment type="subcellular location">
    <subcellularLocation>
        <location evidence="1 7">Cell outer membrane</location>
        <topology evidence="1 7">Multi-pass membrane protein</topology>
    </subcellularLocation>
</comment>
<gene>
    <name evidence="10" type="ORF">NH26_24725</name>
</gene>
<dbReference type="SUPFAM" id="SSF56935">
    <property type="entry name" value="Porins"/>
    <property type="match status" value="1"/>
</dbReference>
<dbReference type="PROSITE" id="PS52016">
    <property type="entry name" value="TONB_DEPENDENT_REC_3"/>
    <property type="match status" value="1"/>
</dbReference>
<name>A0A1S1YRZ6_FLAPC</name>
<dbReference type="EMBL" id="JRYR02000003">
    <property type="protein sequence ID" value="OHX63802.1"/>
    <property type="molecule type" value="Genomic_DNA"/>
</dbReference>
<dbReference type="SUPFAM" id="SSF49464">
    <property type="entry name" value="Carboxypeptidase regulatory domain-like"/>
    <property type="match status" value="1"/>
</dbReference>
<dbReference type="NCBIfam" id="TIGR04056">
    <property type="entry name" value="OMP_RagA_SusC"/>
    <property type="match status" value="1"/>
</dbReference>
<comment type="similarity">
    <text evidence="7">Belongs to the TonB-dependent receptor family.</text>
</comment>
<dbReference type="InterPro" id="IPR036942">
    <property type="entry name" value="Beta-barrel_TonB_sf"/>
</dbReference>
<proteinExistence type="inferred from homology"/>
<dbReference type="Pfam" id="PF07715">
    <property type="entry name" value="Plug"/>
    <property type="match status" value="1"/>
</dbReference>
<dbReference type="InterPro" id="IPR023997">
    <property type="entry name" value="TonB-dep_OMP_SusC/RagA_CS"/>
</dbReference>
<evidence type="ECO:0000256" key="2">
    <source>
        <dbReference type="ARBA" id="ARBA00022448"/>
    </source>
</evidence>